<feature type="domain" description="Cyclic nucleotide-binding" evidence="4">
    <location>
        <begin position="59"/>
        <end position="129"/>
    </location>
</feature>
<dbReference type="InterPro" id="IPR036390">
    <property type="entry name" value="WH_DNA-bd_sf"/>
</dbReference>
<evidence type="ECO:0000259" key="5">
    <source>
        <dbReference type="PROSITE" id="PS51063"/>
    </source>
</evidence>
<dbReference type="Pfam" id="PF00027">
    <property type="entry name" value="cNMP_binding"/>
    <property type="match status" value="1"/>
</dbReference>
<gene>
    <name evidence="6" type="primary">fnr</name>
    <name evidence="6" type="ORF">FDY93_09830</name>
</gene>
<evidence type="ECO:0000259" key="4">
    <source>
        <dbReference type="PROSITE" id="PS50042"/>
    </source>
</evidence>
<evidence type="ECO:0000256" key="3">
    <source>
        <dbReference type="ARBA" id="ARBA00023163"/>
    </source>
</evidence>
<dbReference type="EMBL" id="VANI01000010">
    <property type="protein sequence ID" value="TLM77231.1"/>
    <property type="molecule type" value="Genomic_DNA"/>
</dbReference>
<dbReference type="Gene3D" id="1.10.10.10">
    <property type="entry name" value="Winged helix-like DNA-binding domain superfamily/Winged helix DNA-binding domain"/>
    <property type="match status" value="1"/>
</dbReference>
<keyword evidence="7" id="KW-1185">Reference proteome</keyword>
<dbReference type="SMART" id="SM00100">
    <property type="entry name" value="cNMP"/>
    <property type="match status" value="1"/>
</dbReference>
<dbReference type="Gene3D" id="2.60.120.10">
    <property type="entry name" value="Jelly Rolls"/>
    <property type="match status" value="1"/>
</dbReference>
<dbReference type="PROSITE" id="PS50042">
    <property type="entry name" value="CNMP_BINDING_3"/>
    <property type="match status" value="1"/>
</dbReference>
<dbReference type="PRINTS" id="PR00034">
    <property type="entry name" value="HTHCRP"/>
</dbReference>
<reference evidence="6 7" key="1">
    <citation type="submission" date="2019-05" db="EMBL/GenBank/DDBJ databases">
        <title>Microbulbifer harenosus sp. nov., an alginate-degrading bacterium isolated from coastal sand.</title>
        <authorList>
            <person name="Huang H."/>
            <person name="Mo K."/>
            <person name="Bao S."/>
        </authorList>
    </citation>
    <scope>NUCLEOTIDE SEQUENCE [LARGE SCALE GENOMIC DNA]</scope>
    <source>
        <strain evidence="6 7">HB161719</strain>
    </source>
</reference>
<keyword evidence="2" id="KW-0238">DNA-binding</keyword>
<evidence type="ECO:0000313" key="6">
    <source>
        <dbReference type="EMBL" id="TLM77231.1"/>
    </source>
</evidence>
<evidence type="ECO:0000313" key="7">
    <source>
        <dbReference type="Proteomes" id="UP000306791"/>
    </source>
</evidence>
<dbReference type="InterPro" id="IPR000595">
    <property type="entry name" value="cNMP-bd_dom"/>
</dbReference>
<dbReference type="InterPro" id="IPR050397">
    <property type="entry name" value="Env_Response_Regulators"/>
</dbReference>
<dbReference type="PANTHER" id="PTHR24567:SF75">
    <property type="entry name" value="FUMARATE AND NITRATE REDUCTION REGULATORY PROTEIN"/>
    <property type="match status" value="1"/>
</dbReference>
<sequence>MTRQGGYNLPEGVNAVRFSSKAVTRVAAGRVIGLSNEKKSAEQISKVSCSNCSVRALCLPAGLTAQDIDRLEQITRKKTVIKAGDQLFRAGDKFTSLYAIRSGSFKSVVIAADGSAQVTHFALPGELLGLDAYSTQAHPSYAEALENSSVCELPFAQLETLAQQVPGLQKQIFNLFSEELRQEKDVVMLLGKRSAEARLAALLINISERYTRRGYSATEFNLTMPRIDIANYLGLTAETVSRLISRFQKQELIKVQGRAITLLDKPGLATLAGVSCSD</sequence>
<dbReference type="SUPFAM" id="SSF51206">
    <property type="entry name" value="cAMP-binding domain-like"/>
    <property type="match status" value="1"/>
</dbReference>
<proteinExistence type="predicted"/>
<evidence type="ECO:0000256" key="1">
    <source>
        <dbReference type="ARBA" id="ARBA00023015"/>
    </source>
</evidence>
<dbReference type="PANTHER" id="PTHR24567">
    <property type="entry name" value="CRP FAMILY TRANSCRIPTIONAL REGULATORY PROTEIN"/>
    <property type="match status" value="1"/>
</dbReference>
<accession>A0ABY2UH93</accession>
<name>A0ABY2UH93_9GAMM</name>
<dbReference type="PROSITE" id="PS51063">
    <property type="entry name" value="HTH_CRP_2"/>
    <property type="match status" value="1"/>
</dbReference>
<dbReference type="SMART" id="SM00419">
    <property type="entry name" value="HTH_CRP"/>
    <property type="match status" value="1"/>
</dbReference>
<dbReference type="NCBIfam" id="NF008365">
    <property type="entry name" value="PRK11161.1"/>
    <property type="match status" value="1"/>
</dbReference>
<dbReference type="InterPro" id="IPR012318">
    <property type="entry name" value="HTH_CRP"/>
</dbReference>
<keyword evidence="1" id="KW-0805">Transcription regulation</keyword>
<feature type="domain" description="HTH crp-type" evidence="5">
    <location>
        <begin position="193"/>
        <end position="266"/>
    </location>
</feature>
<dbReference type="Proteomes" id="UP000306791">
    <property type="component" value="Unassembled WGS sequence"/>
</dbReference>
<dbReference type="InterPro" id="IPR036388">
    <property type="entry name" value="WH-like_DNA-bd_sf"/>
</dbReference>
<dbReference type="CDD" id="cd00038">
    <property type="entry name" value="CAP_ED"/>
    <property type="match status" value="1"/>
</dbReference>
<organism evidence="6 7">
    <name type="scientific">Microbulbifer harenosus</name>
    <dbReference type="NCBI Taxonomy" id="2576840"/>
    <lineage>
        <taxon>Bacteria</taxon>
        <taxon>Pseudomonadati</taxon>
        <taxon>Pseudomonadota</taxon>
        <taxon>Gammaproteobacteria</taxon>
        <taxon>Cellvibrionales</taxon>
        <taxon>Microbulbiferaceae</taxon>
        <taxon>Microbulbifer</taxon>
    </lineage>
</organism>
<dbReference type="SUPFAM" id="SSF46785">
    <property type="entry name" value="Winged helix' DNA-binding domain"/>
    <property type="match status" value="1"/>
</dbReference>
<dbReference type="Pfam" id="PF13545">
    <property type="entry name" value="HTH_Crp_2"/>
    <property type="match status" value="1"/>
</dbReference>
<dbReference type="CDD" id="cd00092">
    <property type="entry name" value="HTH_CRP"/>
    <property type="match status" value="1"/>
</dbReference>
<keyword evidence="3" id="KW-0804">Transcription</keyword>
<evidence type="ECO:0000256" key="2">
    <source>
        <dbReference type="ARBA" id="ARBA00023125"/>
    </source>
</evidence>
<protein>
    <submittedName>
        <fullName evidence="6">Fumarate/nitrate reduction transcriptional regulator Fnr</fullName>
    </submittedName>
</protein>
<dbReference type="InterPro" id="IPR014710">
    <property type="entry name" value="RmlC-like_jellyroll"/>
</dbReference>
<dbReference type="InterPro" id="IPR018490">
    <property type="entry name" value="cNMP-bd_dom_sf"/>
</dbReference>
<comment type="caution">
    <text evidence="6">The sequence shown here is derived from an EMBL/GenBank/DDBJ whole genome shotgun (WGS) entry which is preliminary data.</text>
</comment>